<reference evidence="2" key="2">
    <citation type="submission" date="2020-05" db="UniProtKB">
        <authorList>
            <consortium name="EnsemblMetazoa"/>
        </authorList>
    </citation>
    <scope>IDENTIFICATION</scope>
    <source>
        <strain evidence="2">IAEA</strain>
    </source>
</reference>
<dbReference type="Proteomes" id="UP000091820">
    <property type="component" value="Unassembled WGS sequence"/>
</dbReference>
<keyword evidence="1" id="KW-0812">Transmembrane</keyword>
<feature type="transmembrane region" description="Helical" evidence="1">
    <location>
        <begin position="21"/>
        <end position="37"/>
    </location>
</feature>
<evidence type="ECO:0000313" key="3">
    <source>
        <dbReference type="Proteomes" id="UP000091820"/>
    </source>
</evidence>
<proteinExistence type="predicted"/>
<keyword evidence="1" id="KW-0472">Membrane</keyword>
<sequence>MDTPDPINVEIGIDMQSKSSCLSLLAFICFAVITFYSKPAIACSCMPSHPQTLYCEADYGKDIKTCFQRFCSKKDKDRSVCLWSPFDACKKDFSACLPYTSYHGISYYKQQQQQQQDDFSKYHRELRCKWRSSPFDAIV</sequence>
<organism evidence="2 3">
    <name type="scientific">Glossina brevipalpis</name>
    <dbReference type="NCBI Taxonomy" id="37001"/>
    <lineage>
        <taxon>Eukaryota</taxon>
        <taxon>Metazoa</taxon>
        <taxon>Ecdysozoa</taxon>
        <taxon>Arthropoda</taxon>
        <taxon>Hexapoda</taxon>
        <taxon>Insecta</taxon>
        <taxon>Pterygota</taxon>
        <taxon>Neoptera</taxon>
        <taxon>Endopterygota</taxon>
        <taxon>Diptera</taxon>
        <taxon>Brachycera</taxon>
        <taxon>Muscomorpha</taxon>
        <taxon>Hippoboscoidea</taxon>
        <taxon>Glossinidae</taxon>
        <taxon>Glossina</taxon>
    </lineage>
</organism>
<keyword evidence="3" id="KW-1185">Reference proteome</keyword>
<dbReference type="AlphaFoldDB" id="A0A1A9WLS8"/>
<dbReference type="EnsemblMetazoa" id="GBRI024236-RA">
    <property type="protein sequence ID" value="GBRI024236-PA"/>
    <property type="gene ID" value="GBRI024236"/>
</dbReference>
<dbReference type="VEuPathDB" id="VectorBase:GBRI024236"/>
<dbReference type="STRING" id="37001.A0A1A9WLS8"/>
<evidence type="ECO:0000256" key="1">
    <source>
        <dbReference type="SAM" id="Phobius"/>
    </source>
</evidence>
<reference evidence="3" key="1">
    <citation type="submission" date="2014-03" db="EMBL/GenBank/DDBJ databases">
        <authorList>
            <person name="Aksoy S."/>
            <person name="Warren W."/>
            <person name="Wilson R.K."/>
        </authorList>
    </citation>
    <scope>NUCLEOTIDE SEQUENCE [LARGE SCALE GENOMIC DNA]</scope>
    <source>
        <strain evidence="3">IAEA</strain>
    </source>
</reference>
<name>A0A1A9WLS8_9MUSC</name>
<accession>A0A1A9WLS8</accession>
<protein>
    <submittedName>
        <fullName evidence="2">Uncharacterized protein</fullName>
    </submittedName>
</protein>
<keyword evidence="1" id="KW-1133">Transmembrane helix</keyword>
<evidence type="ECO:0000313" key="2">
    <source>
        <dbReference type="EnsemblMetazoa" id="GBRI024236-PA"/>
    </source>
</evidence>